<comment type="caution">
    <text evidence="1">The sequence shown here is derived from an EMBL/GenBank/DDBJ whole genome shotgun (WGS) entry which is preliminary data.</text>
</comment>
<proteinExistence type="predicted"/>
<reference evidence="1" key="1">
    <citation type="submission" date="2020-08" db="EMBL/GenBank/DDBJ databases">
        <title>Diversity of carbapenem-resistant Acinetobacter baumannii and bacteriophage-mediated spread of the Oxa23 carbapenemase.</title>
        <authorList>
            <person name="Abouelfetouh A."/>
            <person name="Mattock J."/>
            <person name="Turner D."/>
            <person name="Li E."/>
            <person name="Evans B.A."/>
        </authorList>
    </citation>
    <scope>NUCLEOTIDE SEQUENCE</scope>
    <source>
        <strain evidence="1">A86</strain>
    </source>
</reference>
<dbReference type="AlphaFoldDB" id="A0A8I0FDE6"/>
<evidence type="ECO:0000313" key="1">
    <source>
        <dbReference type="EMBL" id="MBD0222255.1"/>
    </source>
</evidence>
<dbReference type="Proteomes" id="UP000634608">
    <property type="component" value="Unassembled WGS sequence"/>
</dbReference>
<evidence type="ECO:0000313" key="2">
    <source>
        <dbReference type="Proteomes" id="UP000634608"/>
    </source>
</evidence>
<name>A0A8I0FDE6_ACIBA</name>
<gene>
    <name evidence="1" type="ORF">IAG11_20660</name>
</gene>
<accession>A0A8I0FDE6</accession>
<feature type="non-terminal residue" evidence="1">
    <location>
        <position position="1"/>
    </location>
</feature>
<protein>
    <submittedName>
        <fullName evidence="1">Regulator</fullName>
    </submittedName>
</protein>
<feature type="non-terminal residue" evidence="1">
    <location>
        <position position="331"/>
    </location>
</feature>
<organism evidence="1 2">
    <name type="scientific">Acinetobacter baumannii</name>
    <dbReference type="NCBI Taxonomy" id="470"/>
    <lineage>
        <taxon>Bacteria</taxon>
        <taxon>Pseudomonadati</taxon>
        <taxon>Pseudomonadota</taxon>
        <taxon>Gammaproteobacteria</taxon>
        <taxon>Moraxellales</taxon>
        <taxon>Moraxellaceae</taxon>
        <taxon>Acinetobacter</taxon>
        <taxon>Acinetobacter calcoaceticus/baumannii complex</taxon>
    </lineage>
</organism>
<dbReference type="EMBL" id="JACSVK010000291">
    <property type="protein sequence ID" value="MBD0222255.1"/>
    <property type="molecule type" value="Genomic_DNA"/>
</dbReference>
<sequence>LRLDGNGSGTHFIISPVEEVLNAEIDDNSNNEISKLKKVLLGFTNTIQDKNNLPIKARFRDHNYQGECIDYLDEENFFTPEDFNSADHHFIGNFDEYGQFHGSISIFGSLMKEVTIPWMKGGNVPTSCGSFDIHLASVQGRKNDTKLTPEAHTILIKKTNQIGGLYIYRDGIRVLPYGGPEFDFIGVEYRRTKSFSGYYFSYRNMIGYIDITKKNNFNLQEKAGREGFIENKAYKQFKSILENFFIYVARTYFVDEGEMSDLFREQRNRNQEIYEALEKRQRLKTEKRKRLQENLRKFFEKFNSGIWDTRITKLKEEILLNIQNFNSDNIE</sequence>